<accession>B8IAJ6</accession>
<keyword evidence="2" id="KW-1185">Reference proteome</keyword>
<dbReference type="EMBL" id="CP001349">
    <property type="protein sequence ID" value="ACL61041.1"/>
    <property type="molecule type" value="Genomic_DNA"/>
</dbReference>
<dbReference type="HOGENOM" id="CLU_136785_0_0_5"/>
<dbReference type="OrthoDB" id="982480at2"/>
<reference evidence="1 2" key="1">
    <citation type="submission" date="2009-01" db="EMBL/GenBank/DDBJ databases">
        <title>Complete sequence of chromosome of Methylobacterium nodulans ORS 2060.</title>
        <authorList>
            <consortium name="US DOE Joint Genome Institute"/>
            <person name="Lucas S."/>
            <person name="Copeland A."/>
            <person name="Lapidus A."/>
            <person name="Glavina del Rio T."/>
            <person name="Dalin E."/>
            <person name="Tice H."/>
            <person name="Bruce D."/>
            <person name="Goodwin L."/>
            <person name="Pitluck S."/>
            <person name="Sims D."/>
            <person name="Brettin T."/>
            <person name="Detter J.C."/>
            <person name="Han C."/>
            <person name="Larimer F."/>
            <person name="Land M."/>
            <person name="Hauser L."/>
            <person name="Kyrpides N."/>
            <person name="Ivanova N."/>
            <person name="Marx C.J."/>
            <person name="Richardson P."/>
        </authorList>
    </citation>
    <scope>NUCLEOTIDE SEQUENCE [LARGE SCALE GENOMIC DNA]</scope>
    <source>
        <strain evidence="2">LMG 21967 / CNCM I-2342 / ORS 2060</strain>
    </source>
</reference>
<dbReference type="AlphaFoldDB" id="B8IAJ6"/>
<sequence>MAVQTLNFAAAVSDWVRQTEARLTAVFRESAQRVISDMQSRVPVDTGFLKSSLQVSTDAPVPADRSPPAGAAPAYNPTAATLAIAGAEIGDTLYASYSAVYAPRVNYGFVGTDSLGRTYNQAGRHFVGLAAQRWPQIVAEVCAELQASARP</sequence>
<protein>
    <recommendedName>
        <fullName evidence="3">HK97 gp10 family phage protein</fullName>
    </recommendedName>
</protein>
<dbReference type="STRING" id="460265.Mnod_6235"/>
<evidence type="ECO:0000313" key="1">
    <source>
        <dbReference type="EMBL" id="ACL61041.1"/>
    </source>
</evidence>
<evidence type="ECO:0000313" key="2">
    <source>
        <dbReference type="Proteomes" id="UP000008207"/>
    </source>
</evidence>
<dbReference type="RefSeq" id="WP_015932624.1">
    <property type="nucleotide sequence ID" value="NC_011894.1"/>
</dbReference>
<proteinExistence type="predicted"/>
<gene>
    <name evidence="1" type="ordered locus">Mnod_6235</name>
</gene>
<dbReference type="Proteomes" id="UP000008207">
    <property type="component" value="Chromosome"/>
</dbReference>
<name>B8IAJ6_METNO</name>
<dbReference type="eggNOG" id="ENOG50337S0">
    <property type="taxonomic scope" value="Bacteria"/>
</dbReference>
<dbReference type="KEGG" id="mno:Mnod_6235"/>
<organism evidence="1 2">
    <name type="scientific">Methylobacterium nodulans (strain LMG 21967 / CNCM I-2342 / ORS 2060)</name>
    <dbReference type="NCBI Taxonomy" id="460265"/>
    <lineage>
        <taxon>Bacteria</taxon>
        <taxon>Pseudomonadati</taxon>
        <taxon>Pseudomonadota</taxon>
        <taxon>Alphaproteobacteria</taxon>
        <taxon>Hyphomicrobiales</taxon>
        <taxon>Methylobacteriaceae</taxon>
        <taxon>Methylobacterium</taxon>
    </lineage>
</organism>
<evidence type="ECO:0008006" key="3">
    <source>
        <dbReference type="Google" id="ProtNLM"/>
    </source>
</evidence>